<comment type="caution">
    <text evidence="1">The sequence shown here is derived from an EMBL/GenBank/DDBJ whole genome shotgun (WGS) entry which is preliminary data.</text>
</comment>
<dbReference type="Proteomes" id="UP000237105">
    <property type="component" value="Unassembled WGS sequence"/>
</dbReference>
<dbReference type="InterPro" id="IPR051564">
    <property type="entry name" value="LRR_receptor-like_kinase"/>
</dbReference>
<dbReference type="STRING" id="3476.A0A2P5A7J1"/>
<proteinExistence type="predicted"/>
<dbReference type="PANTHER" id="PTHR48055:SF55">
    <property type="entry name" value="PROTEIN KINASE DOMAIN-CONTAINING PROTEIN"/>
    <property type="match status" value="1"/>
</dbReference>
<dbReference type="InterPro" id="IPR011009">
    <property type="entry name" value="Kinase-like_dom_sf"/>
</dbReference>
<evidence type="ECO:0000313" key="1">
    <source>
        <dbReference type="EMBL" id="PON32512.1"/>
    </source>
</evidence>
<dbReference type="SUPFAM" id="SSF56112">
    <property type="entry name" value="Protein kinase-like (PK-like)"/>
    <property type="match status" value="1"/>
</dbReference>
<dbReference type="AlphaFoldDB" id="A0A2P5A7J1"/>
<feature type="non-terminal residue" evidence="1">
    <location>
        <position position="1"/>
    </location>
</feature>
<dbReference type="PANTHER" id="PTHR48055">
    <property type="entry name" value="LEUCINE-RICH REPEAT RECEPTOR PROTEIN KINASE EMS1"/>
    <property type="match status" value="1"/>
</dbReference>
<reference evidence="2" key="1">
    <citation type="submission" date="2016-06" db="EMBL/GenBank/DDBJ databases">
        <title>Parallel loss of symbiosis genes in relatives of nitrogen-fixing non-legume Parasponia.</title>
        <authorList>
            <person name="Van Velzen R."/>
            <person name="Holmer R."/>
            <person name="Bu F."/>
            <person name="Rutten L."/>
            <person name="Van Zeijl A."/>
            <person name="Liu W."/>
            <person name="Santuari L."/>
            <person name="Cao Q."/>
            <person name="Sharma T."/>
            <person name="Shen D."/>
            <person name="Roswanjaya Y."/>
            <person name="Wardhani T."/>
            <person name="Kalhor M.S."/>
            <person name="Jansen J."/>
            <person name="Van den Hoogen J."/>
            <person name="Gungor B."/>
            <person name="Hartog M."/>
            <person name="Hontelez J."/>
            <person name="Verver J."/>
            <person name="Yang W.-C."/>
            <person name="Schijlen E."/>
            <person name="Repin R."/>
            <person name="Schilthuizen M."/>
            <person name="Schranz E."/>
            <person name="Heidstra R."/>
            <person name="Miyata K."/>
            <person name="Fedorova E."/>
            <person name="Kohlen W."/>
            <person name="Bisseling T."/>
            <person name="Smit S."/>
            <person name="Geurts R."/>
        </authorList>
    </citation>
    <scope>NUCLEOTIDE SEQUENCE [LARGE SCALE GENOMIC DNA]</scope>
    <source>
        <strain evidence="2">cv. WU1-14</strain>
    </source>
</reference>
<keyword evidence="2" id="KW-1185">Reference proteome</keyword>
<gene>
    <name evidence="1" type="ORF">PanWU01x14_360720</name>
</gene>
<dbReference type="GO" id="GO:0016020">
    <property type="term" value="C:membrane"/>
    <property type="evidence" value="ECO:0007669"/>
    <property type="project" value="TreeGrafter"/>
</dbReference>
<evidence type="ECO:0000313" key="2">
    <source>
        <dbReference type="Proteomes" id="UP000237105"/>
    </source>
</evidence>
<accession>A0A2P5A7J1</accession>
<dbReference type="OrthoDB" id="1103805at2759"/>
<dbReference type="Gene3D" id="1.10.510.10">
    <property type="entry name" value="Transferase(Phosphotransferase) domain 1"/>
    <property type="match status" value="1"/>
</dbReference>
<protein>
    <submittedName>
        <fullName evidence="1">Protein kinase-like domain containing protein</fullName>
    </submittedName>
</protein>
<dbReference type="GO" id="GO:0016301">
    <property type="term" value="F:kinase activity"/>
    <property type="evidence" value="ECO:0007669"/>
    <property type="project" value="UniProtKB-KW"/>
</dbReference>
<sequence>YTMGCEPSKQGDVYSYGILVLELFTGRSPTDETFKDEFNLHNFVKMALPDRVVQIVDSALLLREVDETVVRRQNFNNVGDVNEIETEGVDITFGNPDQRSAPLRKCLLSVLEIGLACSKASSNERMNIGDVTRELQHIKNAYVGLGIDGQRQRTS</sequence>
<keyword evidence="1" id="KW-0808">Transferase</keyword>
<organism evidence="1 2">
    <name type="scientific">Parasponia andersonii</name>
    <name type="common">Sponia andersonii</name>
    <dbReference type="NCBI Taxonomy" id="3476"/>
    <lineage>
        <taxon>Eukaryota</taxon>
        <taxon>Viridiplantae</taxon>
        <taxon>Streptophyta</taxon>
        <taxon>Embryophyta</taxon>
        <taxon>Tracheophyta</taxon>
        <taxon>Spermatophyta</taxon>
        <taxon>Magnoliopsida</taxon>
        <taxon>eudicotyledons</taxon>
        <taxon>Gunneridae</taxon>
        <taxon>Pentapetalae</taxon>
        <taxon>rosids</taxon>
        <taxon>fabids</taxon>
        <taxon>Rosales</taxon>
        <taxon>Cannabaceae</taxon>
        <taxon>Parasponia</taxon>
    </lineage>
</organism>
<keyword evidence="1" id="KW-0418">Kinase</keyword>
<name>A0A2P5A7J1_PARAD</name>
<dbReference type="EMBL" id="JXTB01000810">
    <property type="protein sequence ID" value="PON32512.1"/>
    <property type="molecule type" value="Genomic_DNA"/>
</dbReference>